<reference evidence="1 2" key="2">
    <citation type="journal article" date="2022" name="Mol. Ecol. Resour.">
        <title>The genomes of chicory, endive, great burdock and yacon provide insights into Asteraceae paleo-polyploidization history and plant inulin production.</title>
        <authorList>
            <person name="Fan W."/>
            <person name="Wang S."/>
            <person name="Wang H."/>
            <person name="Wang A."/>
            <person name="Jiang F."/>
            <person name="Liu H."/>
            <person name="Zhao H."/>
            <person name="Xu D."/>
            <person name="Zhang Y."/>
        </authorList>
    </citation>
    <scope>NUCLEOTIDE SEQUENCE [LARGE SCALE GENOMIC DNA]</scope>
    <source>
        <strain evidence="2">cv. Niubang</strain>
    </source>
</reference>
<keyword evidence="2" id="KW-1185">Reference proteome</keyword>
<proteinExistence type="predicted"/>
<dbReference type="Proteomes" id="UP001055879">
    <property type="component" value="Linkage Group LG09"/>
</dbReference>
<evidence type="ECO:0000313" key="1">
    <source>
        <dbReference type="EMBL" id="KAI3702478.1"/>
    </source>
</evidence>
<comment type="caution">
    <text evidence="1">The sequence shown here is derived from an EMBL/GenBank/DDBJ whole genome shotgun (WGS) entry which is preliminary data.</text>
</comment>
<organism evidence="1 2">
    <name type="scientific">Arctium lappa</name>
    <name type="common">Greater burdock</name>
    <name type="synonym">Lappa major</name>
    <dbReference type="NCBI Taxonomy" id="4217"/>
    <lineage>
        <taxon>Eukaryota</taxon>
        <taxon>Viridiplantae</taxon>
        <taxon>Streptophyta</taxon>
        <taxon>Embryophyta</taxon>
        <taxon>Tracheophyta</taxon>
        <taxon>Spermatophyta</taxon>
        <taxon>Magnoliopsida</taxon>
        <taxon>eudicotyledons</taxon>
        <taxon>Gunneridae</taxon>
        <taxon>Pentapetalae</taxon>
        <taxon>asterids</taxon>
        <taxon>campanulids</taxon>
        <taxon>Asterales</taxon>
        <taxon>Asteraceae</taxon>
        <taxon>Carduoideae</taxon>
        <taxon>Cardueae</taxon>
        <taxon>Arctiinae</taxon>
        <taxon>Arctium</taxon>
    </lineage>
</organism>
<sequence length="277" mass="30824">MDEDGIRLVLARASELRSKITNCIHNSSSTDAIKLETQTQHKQEDDDDDDDDDESLLNIRDALESLEAQLSSLQALQQQQLYEKEAFLAEIDYSRKRLLQKLKEYKGDDDLEVIQEATAFASSTVEIENNDLLLPPYPSPPSNPLASESHFPFKHKISQNGVTASHSTNELKGRIHQSEPRGSWRQVIGAAAKTVFTLVGFIAVLSLSGFEPRIGKSDWGMSQEHQGNEDERGMIVRCPPGKILVVEDGETRCLVKERVEIPFVSIATSPDVNYGCG</sequence>
<gene>
    <name evidence="1" type="ORF">L6452_28216</name>
</gene>
<reference evidence="2" key="1">
    <citation type="journal article" date="2022" name="Mol. Ecol. Resour.">
        <title>The genomes of chicory, endive, great burdock and yacon provide insights into Asteraceae palaeo-polyploidization history and plant inulin production.</title>
        <authorList>
            <person name="Fan W."/>
            <person name="Wang S."/>
            <person name="Wang H."/>
            <person name="Wang A."/>
            <person name="Jiang F."/>
            <person name="Liu H."/>
            <person name="Zhao H."/>
            <person name="Xu D."/>
            <person name="Zhang Y."/>
        </authorList>
    </citation>
    <scope>NUCLEOTIDE SEQUENCE [LARGE SCALE GENOMIC DNA]</scope>
    <source>
        <strain evidence="2">cv. Niubang</strain>
    </source>
</reference>
<name>A0ACB8ZXV7_ARCLA</name>
<evidence type="ECO:0000313" key="2">
    <source>
        <dbReference type="Proteomes" id="UP001055879"/>
    </source>
</evidence>
<dbReference type="EMBL" id="CM042055">
    <property type="protein sequence ID" value="KAI3702478.1"/>
    <property type="molecule type" value="Genomic_DNA"/>
</dbReference>
<protein>
    <submittedName>
        <fullName evidence="1">Uncharacterized protein</fullName>
    </submittedName>
</protein>
<accession>A0ACB8ZXV7</accession>